<dbReference type="NCBIfam" id="TIGR01730">
    <property type="entry name" value="RND_mfp"/>
    <property type="match status" value="1"/>
</dbReference>
<dbReference type="PANTHER" id="PTHR30469:SF33">
    <property type="entry name" value="SLR1207 PROTEIN"/>
    <property type="match status" value="1"/>
</dbReference>
<dbReference type="PANTHER" id="PTHR30469">
    <property type="entry name" value="MULTIDRUG RESISTANCE PROTEIN MDTA"/>
    <property type="match status" value="1"/>
</dbReference>
<evidence type="ECO:0000256" key="1">
    <source>
        <dbReference type="ARBA" id="ARBA00009477"/>
    </source>
</evidence>
<gene>
    <name evidence="3" type="ORF">LX97_01376</name>
</gene>
<comment type="similarity">
    <text evidence="1">Belongs to the membrane fusion protein (MFP) (TC 8.A.1) family.</text>
</comment>
<comment type="caution">
    <text evidence="3">The sequence shown here is derived from an EMBL/GenBank/DDBJ whole genome shotgun (WGS) entry which is preliminary data.</text>
</comment>
<name>A0ABX5Q2T5_9FLAO</name>
<accession>A0ABX5Q2T5</accession>
<dbReference type="Proteomes" id="UP000248584">
    <property type="component" value="Unassembled WGS sequence"/>
</dbReference>
<keyword evidence="2" id="KW-0812">Transmembrane</keyword>
<protein>
    <submittedName>
        <fullName evidence="3">HlyD family secretion protein</fullName>
    </submittedName>
</protein>
<dbReference type="SUPFAM" id="SSF111369">
    <property type="entry name" value="HlyD-like secretion proteins"/>
    <property type="match status" value="1"/>
</dbReference>
<dbReference type="Gene3D" id="2.40.420.20">
    <property type="match status" value="1"/>
</dbReference>
<dbReference type="Gene3D" id="2.40.30.170">
    <property type="match status" value="1"/>
</dbReference>
<evidence type="ECO:0000313" key="3">
    <source>
        <dbReference type="EMBL" id="PZX44365.1"/>
    </source>
</evidence>
<proteinExistence type="inferred from homology"/>
<feature type="transmembrane region" description="Helical" evidence="2">
    <location>
        <begin position="7"/>
        <end position="25"/>
    </location>
</feature>
<keyword evidence="2" id="KW-0472">Membrane</keyword>
<evidence type="ECO:0000256" key="2">
    <source>
        <dbReference type="SAM" id="Phobius"/>
    </source>
</evidence>
<sequence>MKRTGTVITLLVIVLLAAAGIYYIWQKDQQDPITYTTEQPTKETIIKETVATGSIVPKEEVNIKPNISGVIDKVHVVAGDFVEAGDLIAEIKVVPNVSSLTNAKNSIDQARNSVQTAKLALDNQQIIYDRQKSLFEKGVVAANEFDLAQNAYNNALQRYKQEQVNLRGAQQNYDILRTGTTSGALGKYAQTAIRSTVAGMILDVPVKEGNQVIEANNFNEGTSIAVIADIKKMIFEGKVDESEVGKIKEGLDLEITVGAFDNKKFDAILDYVAPKGIAENGAIQFAIKGTLKETAKDSTFIRAGLSANASIILDRRDNVLSIKEALVQYDPETKKPFVEVATGDQQFERRDVELGLSNGINVEVISGVSEGDNIKVWNALKAPTGRGGYGG</sequence>
<reference evidence="3 4" key="1">
    <citation type="submission" date="2018-06" db="EMBL/GenBank/DDBJ databases">
        <title>Genomic Encyclopedia of Archaeal and Bacterial Type Strains, Phase II (KMG-II): from individual species to whole genera.</title>
        <authorList>
            <person name="Goeker M."/>
        </authorList>
    </citation>
    <scope>NUCLEOTIDE SEQUENCE [LARGE SCALE GENOMIC DNA]</scope>
    <source>
        <strain evidence="3 4">DSM 17205</strain>
    </source>
</reference>
<dbReference type="Gene3D" id="2.40.50.100">
    <property type="match status" value="1"/>
</dbReference>
<keyword evidence="4" id="KW-1185">Reference proteome</keyword>
<dbReference type="RefSeq" id="WP_015362215.1">
    <property type="nucleotide sequence ID" value="NZ_QKZR01000001.1"/>
</dbReference>
<keyword evidence="2" id="KW-1133">Transmembrane helix</keyword>
<dbReference type="InterPro" id="IPR006143">
    <property type="entry name" value="RND_pump_MFP"/>
</dbReference>
<dbReference type="EMBL" id="QKZR01000001">
    <property type="protein sequence ID" value="PZX44365.1"/>
    <property type="molecule type" value="Genomic_DNA"/>
</dbReference>
<evidence type="ECO:0000313" key="4">
    <source>
        <dbReference type="Proteomes" id="UP000248584"/>
    </source>
</evidence>
<organism evidence="3 4">
    <name type="scientific">Nonlabens dokdonensis</name>
    <dbReference type="NCBI Taxonomy" id="328515"/>
    <lineage>
        <taxon>Bacteria</taxon>
        <taxon>Pseudomonadati</taxon>
        <taxon>Bacteroidota</taxon>
        <taxon>Flavobacteriia</taxon>
        <taxon>Flavobacteriales</taxon>
        <taxon>Flavobacteriaceae</taxon>
        <taxon>Nonlabens</taxon>
    </lineage>
</organism>
<dbReference type="Gene3D" id="1.10.287.470">
    <property type="entry name" value="Helix hairpin bin"/>
    <property type="match status" value="1"/>
</dbReference>